<name>A0A1J9RFA0_9PEZI</name>
<keyword evidence="8" id="KW-1185">Reference proteome</keyword>
<dbReference type="InterPro" id="IPR036390">
    <property type="entry name" value="WH_DNA-bd_sf"/>
</dbReference>
<dbReference type="GO" id="GO:0000781">
    <property type="term" value="C:chromosome, telomeric region"/>
    <property type="evidence" value="ECO:0007669"/>
    <property type="project" value="TreeGrafter"/>
</dbReference>
<dbReference type="InterPro" id="IPR014646">
    <property type="entry name" value="Rfa2/RPA32"/>
</dbReference>
<proteinExistence type="inferred from homology"/>
<evidence type="ECO:0000256" key="2">
    <source>
        <dbReference type="ARBA" id="ARBA00007815"/>
    </source>
</evidence>
<evidence type="ECO:0000256" key="3">
    <source>
        <dbReference type="ARBA" id="ARBA00022705"/>
    </source>
</evidence>
<dbReference type="Gene3D" id="2.40.50.140">
    <property type="entry name" value="Nucleic acid-binding proteins"/>
    <property type="match status" value="1"/>
</dbReference>
<comment type="caution">
    <text evidence="7">The sequence shown here is derived from an EMBL/GenBank/DDBJ whole genome shotgun (WGS) entry which is preliminary data.</text>
</comment>
<dbReference type="GeneID" id="31015975"/>
<dbReference type="EMBL" id="MNUE01000004">
    <property type="protein sequence ID" value="OJD38762.1"/>
    <property type="molecule type" value="Genomic_DNA"/>
</dbReference>
<dbReference type="PANTHER" id="PTHR13989:SF16">
    <property type="entry name" value="REPLICATION PROTEIN A2"/>
    <property type="match status" value="1"/>
</dbReference>
<dbReference type="Pfam" id="PF08784">
    <property type="entry name" value="RPA_C"/>
    <property type="match status" value="1"/>
</dbReference>
<evidence type="ECO:0000256" key="4">
    <source>
        <dbReference type="ARBA" id="ARBA00023125"/>
    </source>
</evidence>
<dbReference type="Gene3D" id="1.10.10.10">
    <property type="entry name" value="Winged helix-like DNA-binding domain superfamily/Winged helix DNA-binding domain"/>
    <property type="match status" value="1"/>
</dbReference>
<dbReference type="RefSeq" id="XP_020134373.1">
    <property type="nucleotide sequence ID" value="XM_020275714.1"/>
</dbReference>
<dbReference type="Proteomes" id="UP000183809">
    <property type="component" value="Unassembled WGS sequence"/>
</dbReference>
<evidence type="ECO:0000313" key="8">
    <source>
        <dbReference type="Proteomes" id="UP000183809"/>
    </source>
</evidence>
<dbReference type="InterPro" id="IPR014892">
    <property type="entry name" value="RPA_C"/>
</dbReference>
<reference evidence="7 8" key="1">
    <citation type="submission" date="2016-10" db="EMBL/GenBank/DDBJ databases">
        <title>Proteomics and genomics reveal pathogen-plant mechanisms compatible with a hemibiotrophic lifestyle of Diplodia corticola.</title>
        <authorList>
            <person name="Fernandes I."/>
            <person name="De Jonge R."/>
            <person name="Van De Peer Y."/>
            <person name="Devreese B."/>
            <person name="Alves A."/>
            <person name="Esteves A.C."/>
        </authorList>
    </citation>
    <scope>NUCLEOTIDE SEQUENCE [LARGE SCALE GENOMIC DNA]</scope>
    <source>
        <strain evidence="7 8">CBS 112549</strain>
    </source>
</reference>
<evidence type="ECO:0000256" key="1">
    <source>
        <dbReference type="ARBA" id="ARBA00004123"/>
    </source>
</evidence>
<comment type="similarity">
    <text evidence="2">Belongs to the replication factor A protein 2 family.</text>
</comment>
<gene>
    <name evidence="7" type="ORF">BKCO1_400050</name>
</gene>
<organism evidence="7 8">
    <name type="scientific">Diplodia corticola</name>
    <dbReference type="NCBI Taxonomy" id="236234"/>
    <lineage>
        <taxon>Eukaryota</taxon>
        <taxon>Fungi</taxon>
        <taxon>Dikarya</taxon>
        <taxon>Ascomycota</taxon>
        <taxon>Pezizomycotina</taxon>
        <taxon>Dothideomycetes</taxon>
        <taxon>Dothideomycetes incertae sedis</taxon>
        <taxon>Botryosphaeriales</taxon>
        <taxon>Botryosphaeriaceae</taxon>
        <taxon>Diplodia</taxon>
    </lineage>
</organism>
<dbReference type="InterPro" id="IPR012340">
    <property type="entry name" value="NA-bd_OB-fold"/>
</dbReference>
<sequence>MSEYGNYGDYSTTSYGGQGGAGGGGFMVDSSQSPGSAAKGVWKDTLRPVTIKQINDAVNTQESDFSIDGAEIAQITFVGQIRNISNQAVNIVFKLDDGTGMTEVKLWIDADAPNPLEPADGSKPTLVENAYARVWGKLKSAGNKRNVVAHIIRPINDYNEISYHLLEATAVHLHFTRGPLNADASKPAAANGGDVPMGGYSDAKRGAPAHLSDGAKKVWNALRVSPQGNDGLQMHAIAVQTGMTLADVATAGDELLSAGTIYSTVDDTTWALLDV</sequence>
<protein>
    <submittedName>
        <fullName evidence="7">Replication factor a2</fullName>
    </submittedName>
</protein>
<comment type="subcellular location">
    <subcellularLocation>
        <location evidence="1">Nucleus</location>
    </subcellularLocation>
</comment>
<dbReference type="OrthoDB" id="25571at2759"/>
<evidence type="ECO:0000256" key="5">
    <source>
        <dbReference type="ARBA" id="ARBA00023242"/>
    </source>
</evidence>
<feature type="domain" description="Replication protein A C-terminal" evidence="6">
    <location>
        <begin position="172"/>
        <end position="268"/>
    </location>
</feature>
<dbReference type="PANTHER" id="PTHR13989">
    <property type="entry name" value="REPLICATION PROTEIN A-RELATED"/>
    <property type="match status" value="1"/>
</dbReference>
<dbReference type="GO" id="GO:0035861">
    <property type="term" value="C:site of double-strand break"/>
    <property type="evidence" value="ECO:0007669"/>
    <property type="project" value="TreeGrafter"/>
</dbReference>
<dbReference type="GO" id="GO:0006289">
    <property type="term" value="P:nucleotide-excision repair"/>
    <property type="evidence" value="ECO:0007669"/>
    <property type="project" value="TreeGrafter"/>
</dbReference>
<keyword evidence="5" id="KW-0539">Nucleus</keyword>
<dbReference type="PIRSF" id="PIRSF036949">
    <property type="entry name" value="RPA32"/>
    <property type="match status" value="1"/>
</dbReference>
<dbReference type="InterPro" id="IPR040260">
    <property type="entry name" value="RFA2-like"/>
</dbReference>
<dbReference type="GO" id="GO:0005662">
    <property type="term" value="C:DNA replication factor A complex"/>
    <property type="evidence" value="ECO:0007669"/>
    <property type="project" value="TreeGrafter"/>
</dbReference>
<dbReference type="SUPFAM" id="SSF50249">
    <property type="entry name" value="Nucleic acid-binding proteins"/>
    <property type="match status" value="1"/>
</dbReference>
<dbReference type="InterPro" id="IPR036388">
    <property type="entry name" value="WH-like_DNA-bd_sf"/>
</dbReference>
<dbReference type="GO" id="GO:0006260">
    <property type="term" value="P:DNA replication"/>
    <property type="evidence" value="ECO:0007669"/>
    <property type="project" value="UniProtKB-KW"/>
</dbReference>
<dbReference type="CDD" id="cd04478">
    <property type="entry name" value="RPA2_DBD_D"/>
    <property type="match status" value="1"/>
</dbReference>
<dbReference type="GO" id="GO:0000724">
    <property type="term" value="P:double-strand break repair via homologous recombination"/>
    <property type="evidence" value="ECO:0007669"/>
    <property type="project" value="TreeGrafter"/>
</dbReference>
<keyword evidence="4" id="KW-0238">DNA-binding</keyword>
<evidence type="ECO:0000259" key="6">
    <source>
        <dbReference type="Pfam" id="PF08784"/>
    </source>
</evidence>
<accession>A0A1J9RFA0</accession>
<dbReference type="SUPFAM" id="SSF46785">
    <property type="entry name" value="Winged helix' DNA-binding domain"/>
    <property type="match status" value="1"/>
</dbReference>
<dbReference type="GO" id="GO:0003697">
    <property type="term" value="F:single-stranded DNA binding"/>
    <property type="evidence" value="ECO:0007669"/>
    <property type="project" value="TreeGrafter"/>
</dbReference>
<dbReference type="STRING" id="236234.A0A1J9RFA0"/>
<keyword evidence="3" id="KW-0235">DNA replication</keyword>
<evidence type="ECO:0000313" key="7">
    <source>
        <dbReference type="EMBL" id="OJD38762.1"/>
    </source>
</evidence>
<dbReference type="AlphaFoldDB" id="A0A1J9RFA0"/>